<dbReference type="EMBL" id="LR882963">
    <property type="protein sequence ID" value="CAD5923488.1"/>
    <property type="molecule type" value="Genomic_DNA"/>
</dbReference>
<organism evidence="1 2">
    <name type="scientific">Planktothrix agardhii</name>
    <name type="common">Oscillatoria agardhii</name>
    <dbReference type="NCBI Taxonomy" id="1160"/>
    <lineage>
        <taxon>Bacteria</taxon>
        <taxon>Bacillati</taxon>
        <taxon>Cyanobacteriota</taxon>
        <taxon>Cyanophyceae</taxon>
        <taxon>Oscillatoriophycideae</taxon>
        <taxon>Oscillatoriales</taxon>
        <taxon>Microcoleaceae</taxon>
        <taxon>Planktothrix</taxon>
    </lineage>
</organism>
<proteinExistence type="predicted"/>
<dbReference type="AlphaFoldDB" id="A0AAD1Q0F2"/>
<accession>A0AAD1Q0F2</accession>
<sequence length="37" mass="4470">MANPEYLALLQWGSQRWQISLKLIFPLIWCTCLYRDV</sequence>
<dbReference type="Proteomes" id="UP001153761">
    <property type="component" value="Chromosome"/>
</dbReference>
<gene>
    <name evidence="1" type="ORF">PANO66_00848</name>
</gene>
<evidence type="ECO:0000313" key="2">
    <source>
        <dbReference type="Proteomes" id="UP001153761"/>
    </source>
</evidence>
<evidence type="ECO:0000313" key="1">
    <source>
        <dbReference type="EMBL" id="CAD5923488.1"/>
    </source>
</evidence>
<name>A0AAD1Q0F2_PLAAG</name>
<protein>
    <submittedName>
        <fullName evidence="1">Uncharacterized protein</fullName>
    </submittedName>
</protein>
<reference evidence="1" key="1">
    <citation type="submission" date="2020-09" db="EMBL/GenBank/DDBJ databases">
        <authorList>
            <person name="Blom J."/>
        </authorList>
    </citation>
    <scope>NUCLEOTIDE SEQUENCE</scope>
    <source>
        <strain evidence="1">No.66</strain>
    </source>
</reference>